<keyword evidence="4" id="KW-0378">Hydrolase</keyword>
<keyword evidence="10" id="KW-1185">Reference proteome</keyword>
<dbReference type="PROSITE" id="PS50249">
    <property type="entry name" value="MPN"/>
    <property type="match status" value="1"/>
</dbReference>
<keyword evidence="5" id="KW-0862">Zinc</keyword>
<evidence type="ECO:0000313" key="10">
    <source>
        <dbReference type="Proteomes" id="UP000199701"/>
    </source>
</evidence>
<dbReference type="EMBL" id="FOJI01000008">
    <property type="protein sequence ID" value="SEW27170.1"/>
    <property type="molecule type" value="Genomic_DNA"/>
</dbReference>
<proteinExistence type="inferred from homology"/>
<dbReference type="InterPro" id="IPR025657">
    <property type="entry name" value="RadC_JAB"/>
</dbReference>
<dbReference type="Proteomes" id="UP000199701">
    <property type="component" value="Unassembled WGS sequence"/>
</dbReference>
<keyword evidence="2" id="KW-0645">Protease</keyword>
<keyword evidence="6" id="KW-0482">Metalloprotease</keyword>
<dbReference type="PANTHER" id="PTHR30471">
    <property type="entry name" value="DNA REPAIR PROTEIN RADC"/>
    <property type="match status" value="1"/>
</dbReference>
<dbReference type="OrthoDB" id="9804482at2"/>
<dbReference type="STRING" id="99656.SAMN05421659_10871"/>
<evidence type="ECO:0000256" key="7">
    <source>
        <dbReference type="RuleBase" id="RU003797"/>
    </source>
</evidence>
<evidence type="ECO:0000256" key="4">
    <source>
        <dbReference type="ARBA" id="ARBA00022801"/>
    </source>
</evidence>
<dbReference type="InterPro" id="IPR046778">
    <property type="entry name" value="UPF0758_N"/>
</dbReference>
<accession>A0A1I0QIY0</accession>
<evidence type="ECO:0000256" key="2">
    <source>
        <dbReference type="ARBA" id="ARBA00022670"/>
    </source>
</evidence>
<dbReference type="Pfam" id="PF04002">
    <property type="entry name" value="RadC"/>
    <property type="match status" value="1"/>
</dbReference>
<protein>
    <submittedName>
        <fullName evidence="9">DNA repair protein RadC</fullName>
    </submittedName>
</protein>
<keyword evidence="3" id="KW-0479">Metal-binding</keyword>
<dbReference type="GO" id="GO:0046872">
    <property type="term" value="F:metal ion binding"/>
    <property type="evidence" value="ECO:0007669"/>
    <property type="project" value="UniProtKB-KW"/>
</dbReference>
<dbReference type="PANTHER" id="PTHR30471:SF3">
    <property type="entry name" value="UPF0758 PROTEIN YEES-RELATED"/>
    <property type="match status" value="1"/>
</dbReference>
<dbReference type="NCBIfam" id="NF000642">
    <property type="entry name" value="PRK00024.1"/>
    <property type="match status" value="1"/>
</dbReference>
<evidence type="ECO:0000313" key="9">
    <source>
        <dbReference type="EMBL" id="SEW27170.1"/>
    </source>
</evidence>
<dbReference type="InterPro" id="IPR001405">
    <property type="entry name" value="UPF0758"/>
</dbReference>
<organism evidence="9 10">
    <name type="scientific">[Clostridium] fimetarium</name>
    <dbReference type="NCBI Taxonomy" id="99656"/>
    <lineage>
        <taxon>Bacteria</taxon>
        <taxon>Bacillati</taxon>
        <taxon>Bacillota</taxon>
        <taxon>Clostridia</taxon>
        <taxon>Lachnospirales</taxon>
        <taxon>Lachnospiraceae</taxon>
    </lineage>
</organism>
<dbReference type="NCBIfam" id="TIGR00608">
    <property type="entry name" value="radc"/>
    <property type="match status" value="1"/>
</dbReference>
<dbReference type="Pfam" id="PF20582">
    <property type="entry name" value="UPF0758_N"/>
    <property type="match status" value="1"/>
</dbReference>
<dbReference type="InterPro" id="IPR037518">
    <property type="entry name" value="MPN"/>
</dbReference>
<dbReference type="RefSeq" id="WP_092454032.1">
    <property type="nucleotide sequence ID" value="NZ_FOJI01000008.1"/>
</dbReference>
<sequence length="231" mass="25622">MNDFLGVKSLTGELRPYEKCIGQGVNSLTDAELLAVIIKTGTKGINSIQLSKSILNYSKENQGFFGLMNLSIPQLMNIKGVGKVKAIQIQCIGELSKRISKSSAYMRLNFNNPSAIADYYMEEMRHSSKEQLIVAMLDTKCRLINDTVLSIGTVNASLITPREVFLEAFKYNAVSIIILHNHPSGDPTPSNNDLMVTKRIKESGEILGIRLIDHIIIGDNKYTSLREKGIM</sequence>
<dbReference type="GO" id="GO:0008237">
    <property type="term" value="F:metallopeptidase activity"/>
    <property type="evidence" value="ECO:0007669"/>
    <property type="project" value="UniProtKB-KW"/>
</dbReference>
<dbReference type="PROSITE" id="PS01302">
    <property type="entry name" value="UPF0758"/>
    <property type="match status" value="1"/>
</dbReference>
<evidence type="ECO:0000256" key="3">
    <source>
        <dbReference type="ARBA" id="ARBA00022723"/>
    </source>
</evidence>
<reference evidence="9 10" key="1">
    <citation type="submission" date="2016-10" db="EMBL/GenBank/DDBJ databases">
        <authorList>
            <person name="de Groot N.N."/>
        </authorList>
    </citation>
    <scope>NUCLEOTIDE SEQUENCE [LARGE SCALE GENOMIC DNA]</scope>
    <source>
        <strain evidence="9 10">DSM 9179</strain>
    </source>
</reference>
<comment type="similarity">
    <text evidence="1 7">Belongs to the UPF0758 family.</text>
</comment>
<dbReference type="AlphaFoldDB" id="A0A1I0QIY0"/>
<evidence type="ECO:0000256" key="1">
    <source>
        <dbReference type="ARBA" id="ARBA00010243"/>
    </source>
</evidence>
<evidence type="ECO:0000256" key="5">
    <source>
        <dbReference type="ARBA" id="ARBA00022833"/>
    </source>
</evidence>
<dbReference type="CDD" id="cd08071">
    <property type="entry name" value="MPN_DUF2466"/>
    <property type="match status" value="1"/>
</dbReference>
<evidence type="ECO:0000259" key="8">
    <source>
        <dbReference type="PROSITE" id="PS50249"/>
    </source>
</evidence>
<dbReference type="InterPro" id="IPR020891">
    <property type="entry name" value="UPF0758_CS"/>
</dbReference>
<dbReference type="Gene3D" id="3.40.140.10">
    <property type="entry name" value="Cytidine Deaminase, domain 2"/>
    <property type="match status" value="1"/>
</dbReference>
<dbReference type="GO" id="GO:0006508">
    <property type="term" value="P:proteolysis"/>
    <property type="evidence" value="ECO:0007669"/>
    <property type="project" value="UniProtKB-KW"/>
</dbReference>
<evidence type="ECO:0000256" key="6">
    <source>
        <dbReference type="ARBA" id="ARBA00023049"/>
    </source>
</evidence>
<feature type="domain" description="MPN" evidence="8">
    <location>
        <begin position="109"/>
        <end position="231"/>
    </location>
</feature>
<gene>
    <name evidence="9" type="ORF">SAMN05421659_10871</name>
</gene>
<name>A0A1I0QIY0_9FIRM</name>